<name>A0A934KS03_9FLAO</name>
<organism evidence="1 2">
    <name type="scientific">Gelidibacter salicanalis</name>
    <dbReference type="NCBI Taxonomy" id="291193"/>
    <lineage>
        <taxon>Bacteria</taxon>
        <taxon>Pseudomonadati</taxon>
        <taxon>Bacteroidota</taxon>
        <taxon>Flavobacteriia</taxon>
        <taxon>Flavobacteriales</taxon>
        <taxon>Flavobacteriaceae</taxon>
        <taxon>Gelidibacter</taxon>
    </lineage>
</organism>
<dbReference type="AlphaFoldDB" id="A0A934KS03"/>
<gene>
    <name evidence="1" type="ORF">JEM65_03395</name>
</gene>
<evidence type="ECO:0000313" key="2">
    <source>
        <dbReference type="Proteomes" id="UP000662373"/>
    </source>
</evidence>
<reference evidence="1 2" key="1">
    <citation type="submission" date="2020-09" db="EMBL/GenBank/DDBJ databases">
        <title>Draft genome of Gelidibacter salicanalis PAMC21136.</title>
        <authorList>
            <person name="Park H."/>
        </authorList>
    </citation>
    <scope>NUCLEOTIDE SEQUENCE [LARGE SCALE GENOMIC DNA]</scope>
    <source>
        <strain evidence="1 2">PAMC21136</strain>
    </source>
</reference>
<accession>A0A934KS03</accession>
<evidence type="ECO:0000313" key="1">
    <source>
        <dbReference type="EMBL" id="MBJ7879702.1"/>
    </source>
</evidence>
<dbReference type="EMBL" id="JAEHJZ010000004">
    <property type="protein sequence ID" value="MBJ7879702.1"/>
    <property type="molecule type" value="Genomic_DNA"/>
</dbReference>
<proteinExistence type="predicted"/>
<dbReference type="RefSeq" id="WP_199597152.1">
    <property type="nucleotide sequence ID" value="NZ_JAEHJZ010000004.1"/>
</dbReference>
<keyword evidence="2" id="KW-1185">Reference proteome</keyword>
<sequence length="159" mass="17937">MKTISLFSTIAMLLLSASKCSETQKLQKKAPLPIEDVYVENWTSQEASGHSGYTLYIPINSEDKSGITLDSVYFRNQTVKLIKTSTDLNTAYVGRFEIPKKSNPDIILSSDPLEEMQNKPPRIPTNIPFKLEPTEGIVSYKVNGETRYYKIEGIIEKDN</sequence>
<protein>
    <submittedName>
        <fullName evidence="1">Uncharacterized protein</fullName>
    </submittedName>
</protein>
<dbReference type="Proteomes" id="UP000662373">
    <property type="component" value="Unassembled WGS sequence"/>
</dbReference>
<comment type="caution">
    <text evidence="1">The sequence shown here is derived from an EMBL/GenBank/DDBJ whole genome shotgun (WGS) entry which is preliminary data.</text>
</comment>